<dbReference type="PANTHER" id="PTHR12277">
    <property type="entry name" value="ALPHA/BETA HYDROLASE DOMAIN-CONTAINING PROTEIN"/>
    <property type="match status" value="1"/>
</dbReference>
<dbReference type="AlphaFoldDB" id="A0A0R0ALQ3"/>
<proteinExistence type="predicted"/>
<organism evidence="2 3">
    <name type="scientific">Stenotrophomonas pictorum JCM 9942</name>
    <dbReference type="NCBI Taxonomy" id="1236960"/>
    <lineage>
        <taxon>Bacteria</taxon>
        <taxon>Pseudomonadati</taxon>
        <taxon>Pseudomonadota</taxon>
        <taxon>Gammaproteobacteria</taxon>
        <taxon>Lysobacterales</taxon>
        <taxon>Lysobacteraceae</taxon>
        <taxon>Stenotrophomonas</taxon>
    </lineage>
</organism>
<evidence type="ECO:0000313" key="3">
    <source>
        <dbReference type="Proteomes" id="UP000050836"/>
    </source>
</evidence>
<feature type="domain" description="Serine aminopeptidase S33" evidence="1">
    <location>
        <begin position="104"/>
        <end position="202"/>
    </location>
</feature>
<dbReference type="Gene3D" id="3.40.50.1820">
    <property type="entry name" value="alpha/beta hydrolase"/>
    <property type="match status" value="1"/>
</dbReference>
<evidence type="ECO:0000259" key="1">
    <source>
        <dbReference type="Pfam" id="PF12146"/>
    </source>
</evidence>
<reference evidence="2 3" key="1">
    <citation type="submission" date="2015-10" db="EMBL/GenBank/DDBJ databases">
        <title>Genome sequencing and analysis of members of genus Stenotrophomonas.</title>
        <authorList>
            <person name="Patil P.P."/>
            <person name="Midha S."/>
            <person name="Patil P.B."/>
        </authorList>
    </citation>
    <scope>NUCLEOTIDE SEQUENCE [LARGE SCALE GENOMIC DNA]</scope>
    <source>
        <strain evidence="2 3">JCM 9942</strain>
    </source>
</reference>
<name>A0A0R0ALQ3_9GAMM</name>
<dbReference type="InterPro" id="IPR022742">
    <property type="entry name" value="Hydrolase_4"/>
</dbReference>
<accession>A0A0R0ALQ3</accession>
<dbReference type="PROSITE" id="PS51257">
    <property type="entry name" value="PROKAR_LIPOPROTEIN"/>
    <property type="match status" value="1"/>
</dbReference>
<dbReference type="EMBL" id="LLXS01000021">
    <property type="protein sequence ID" value="KRG42017.1"/>
    <property type="molecule type" value="Genomic_DNA"/>
</dbReference>
<keyword evidence="3" id="KW-1185">Reference proteome</keyword>
<dbReference type="Proteomes" id="UP000050836">
    <property type="component" value="Unassembled WGS sequence"/>
</dbReference>
<comment type="caution">
    <text evidence="2">The sequence shown here is derived from an EMBL/GenBank/DDBJ whole genome shotgun (WGS) entry which is preliminary data.</text>
</comment>
<evidence type="ECO:0000313" key="2">
    <source>
        <dbReference type="EMBL" id="KRG42017.1"/>
    </source>
</evidence>
<sequence>MWLAWLKFALIAASLVSTGCTWRVRESNILFPRASAGADVAALQNAFPVYTPEEFYLQIPDARLYGVMLLRPDARATVLYFGGNGYRIAKDAENTIQAYGSLPVNLVLVDHRGYGASSGVPSMDDLMADAVRVYDHVIAEAALSALPVVVHGHSLGSFMAGHVASERTLAGLVLESTVTTTEDWTRFLRSRQPWWAKALVWRVVPEGSLAGRGNLGVVSALNEPVLFAVGAADTVTAPAFSRRLFDLCPLPASQKTLLEVAGASHQSVTRTVEFRETMLRFVDSLGEPQVLSP</sequence>
<dbReference type="SUPFAM" id="SSF53474">
    <property type="entry name" value="alpha/beta-Hydrolases"/>
    <property type="match status" value="1"/>
</dbReference>
<dbReference type="Pfam" id="PF12146">
    <property type="entry name" value="Hydrolase_4"/>
    <property type="match status" value="1"/>
</dbReference>
<gene>
    <name evidence="2" type="ORF">ARC78_10065</name>
</gene>
<dbReference type="PANTHER" id="PTHR12277:SF81">
    <property type="entry name" value="PROTEIN ABHD13"/>
    <property type="match status" value="1"/>
</dbReference>
<dbReference type="RefSeq" id="WP_054658868.1">
    <property type="nucleotide sequence ID" value="NZ_LLXS01000021.1"/>
</dbReference>
<protein>
    <recommendedName>
        <fullName evidence="1">Serine aminopeptidase S33 domain-containing protein</fullName>
    </recommendedName>
</protein>
<dbReference type="InterPro" id="IPR029058">
    <property type="entry name" value="AB_hydrolase_fold"/>
</dbReference>